<keyword evidence="5" id="KW-1185">Reference proteome</keyword>
<protein>
    <recommendedName>
        <fullName evidence="1">Sugar fermentation stimulation protein homolog</fullName>
    </recommendedName>
</protein>
<dbReference type="RefSeq" id="WP_179239330.1">
    <property type="nucleotide sequence ID" value="NZ_JACBNQ010000024.1"/>
</dbReference>
<name>A0A974BMD3_SEDHY</name>
<evidence type="ECO:0000313" key="4">
    <source>
        <dbReference type="EMBL" id="NYB75613.1"/>
    </source>
</evidence>
<dbReference type="InterPro" id="IPR041465">
    <property type="entry name" value="SfsA_N"/>
</dbReference>
<proteinExistence type="inferred from homology"/>
<dbReference type="InterPro" id="IPR005224">
    <property type="entry name" value="SfsA"/>
</dbReference>
<dbReference type="Gene3D" id="2.40.50.580">
    <property type="match status" value="1"/>
</dbReference>
<dbReference type="PANTHER" id="PTHR30545">
    <property type="entry name" value="SUGAR FERMENTATION STIMULATION PROTEIN A"/>
    <property type="match status" value="1"/>
</dbReference>
<sequence length="237" mass="27241">MLYDNIKTAKFISRPNRFIANIEINGEQEVCHVKNTGRCKELLTEGVSVYVQEFCNSSQKTRKTRKARKTQYDLISVFKGERLINIDSQAPNKVFHELLLKGELFNNITLIKPECKYKNSRFDFYVEADDKKIFVEVKGVTLEENGVVMFPDAPTERGLKHLNELGDSIDDGYEAYVCFIIQMKDVLYFTPNYKTHKEFGETLKNIKEKGVKIIAFDCEVKKDSITAVDVVDIILSS</sequence>
<dbReference type="NCBIfam" id="TIGR00230">
    <property type="entry name" value="sfsA"/>
    <property type="match status" value="1"/>
</dbReference>
<feature type="domain" description="Sugar fermentation stimulation protein C-terminal" evidence="2">
    <location>
        <begin position="89"/>
        <end position="223"/>
    </location>
</feature>
<dbReference type="Pfam" id="PF17746">
    <property type="entry name" value="SfsA_N"/>
    <property type="match status" value="1"/>
</dbReference>
<accession>A0A974BMD3</accession>
<evidence type="ECO:0000259" key="2">
    <source>
        <dbReference type="Pfam" id="PF03749"/>
    </source>
</evidence>
<organism evidence="4 5">
    <name type="scientific">Sedimentibacter hydroxybenzoicus DSM 7310</name>
    <dbReference type="NCBI Taxonomy" id="1123245"/>
    <lineage>
        <taxon>Bacteria</taxon>
        <taxon>Bacillati</taxon>
        <taxon>Bacillota</taxon>
        <taxon>Tissierellia</taxon>
        <taxon>Sedimentibacter</taxon>
    </lineage>
</organism>
<evidence type="ECO:0000313" key="5">
    <source>
        <dbReference type="Proteomes" id="UP000611629"/>
    </source>
</evidence>
<evidence type="ECO:0000256" key="1">
    <source>
        <dbReference type="HAMAP-Rule" id="MF_00095"/>
    </source>
</evidence>
<dbReference type="AlphaFoldDB" id="A0A974BMD3"/>
<dbReference type="Proteomes" id="UP000611629">
    <property type="component" value="Unassembled WGS sequence"/>
</dbReference>
<dbReference type="EMBL" id="JACBNQ010000024">
    <property type="protein sequence ID" value="NYB75613.1"/>
    <property type="molecule type" value="Genomic_DNA"/>
</dbReference>
<dbReference type="GO" id="GO:0003677">
    <property type="term" value="F:DNA binding"/>
    <property type="evidence" value="ECO:0007669"/>
    <property type="project" value="InterPro"/>
</dbReference>
<comment type="caution">
    <text evidence="4">The sequence shown here is derived from an EMBL/GenBank/DDBJ whole genome shotgun (WGS) entry which is preliminary data.</text>
</comment>
<gene>
    <name evidence="1 4" type="primary">sfsA</name>
    <name evidence="4" type="ORF">HZF24_15805</name>
</gene>
<dbReference type="PANTHER" id="PTHR30545:SF2">
    <property type="entry name" value="SUGAR FERMENTATION STIMULATION PROTEIN A"/>
    <property type="match status" value="1"/>
</dbReference>
<reference evidence="4" key="1">
    <citation type="submission" date="2020-07" db="EMBL/GenBank/DDBJ databases">
        <title>Genomic analysis of a strain of Sedimentibacter Hydroxybenzoicus DSM7310.</title>
        <authorList>
            <person name="Ma S."/>
        </authorList>
    </citation>
    <scope>NUCLEOTIDE SEQUENCE</scope>
    <source>
        <strain evidence="4">DSM 7310</strain>
    </source>
</reference>
<evidence type="ECO:0000259" key="3">
    <source>
        <dbReference type="Pfam" id="PF17746"/>
    </source>
</evidence>
<dbReference type="CDD" id="cd22359">
    <property type="entry name" value="SfsA-like_bacterial"/>
    <property type="match status" value="1"/>
</dbReference>
<dbReference type="InterPro" id="IPR040452">
    <property type="entry name" value="SfsA_C"/>
</dbReference>
<dbReference type="HAMAP" id="MF_00095">
    <property type="entry name" value="SfsA"/>
    <property type="match status" value="1"/>
</dbReference>
<dbReference type="Gene3D" id="3.40.1350.60">
    <property type="match status" value="1"/>
</dbReference>
<dbReference type="Pfam" id="PF03749">
    <property type="entry name" value="SfsA"/>
    <property type="match status" value="1"/>
</dbReference>
<feature type="domain" description="SfsA N-terminal OB" evidence="3">
    <location>
        <begin position="12"/>
        <end position="86"/>
    </location>
</feature>
<comment type="similarity">
    <text evidence="1">Belongs to the SfsA family.</text>
</comment>